<evidence type="ECO:0000256" key="1">
    <source>
        <dbReference type="ARBA" id="ARBA00004651"/>
    </source>
</evidence>
<comment type="similarity">
    <text evidence="2">Belongs to the CPA3 antiporters (TC 2.A.63) subunit E family.</text>
</comment>
<evidence type="ECO:0000313" key="7">
    <source>
        <dbReference type="EMBL" id="MBB3897219.1"/>
    </source>
</evidence>
<evidence type="ECO:0000256" key="5">
    <source>
        <dbReference type="ARBA" id="ARBA00022989"/>
    </source>
</evidence>
<keyword evidence="4" id="KW-0812">Transmembrane</keyword>
<dbReference type="Proteomes" id="UP000553193">
    <property type="component" value="Unassembled WGS sequence"/>
</dbReference>
<comment type="caution">
    <text evidence="7">The sequence shown here is derived from an EMBL/GenBank/DDBJ whole genome shotgun (WGS) entry which is preliminary data.</text>
</comment>
<dbReference type="InterPro" id="IPR002758">
    <property type="entry name" value="Cation_antiport_E"/>
</dbReference>
<evidence type="ECO:0000256" key="2">
    <source>
        <dbReference type="ARBA" id="ARBA00006228"/>
    </source>
</evidence>
<keyword evidence="6" id="KW-0472">Membrane</keyword>
<reference evidence="7 8" key="1">
    <citation type="submission" date="2020-08" db="EMBL/GenBank/DDBJ databases">
        <title>Genomic Encyclopedia of Type Strains, Phase IV (KMG-IV): sequencing the most valuable type-strain genomes for metagenomic binning, comparative biology and taxonomic classification.</title>
        <authorList>
            <person name="Goeker M."/>
        </authorList>
    </citation>
    <scope>NUCLEOTIDE SEQUENCE [LARGE SCALE GENOMIC DNA]</scope>
    <source>
        <strain evidence="7 8">DSM 19979</strain>
    </source>
</reference>
<evidence type="ECO:0000313" key="8">
    <source>
        <dbReference type="Proteomes" id="UP000553193"/>
    </source>
</evidence>
<keyword evidence="8" id="KW-1185">Reference proteome</keyword>
<evidence type="ECO:0000256" key="4">
    <source>
        <dbReference type="ARBA" id="ARBA00022692"/>
    </source>
</evidence>
<dbReference type="AlphaFoldDB" id="A0A840A6T1"/>
<evidence type="ECO:0000256" key="6">
    <source>
        <dbReference type="ARBA" id="ARBA00023136"/>
    </source>
</evidence>
<dbReference type="EMBL" id="JACIDJ010000001">
    <property type="protein sequence ID" value="MBB3897219.1"/>
    <property type="molecule type" value="Genomic_DNA"/>
</dbReference>
<gene>
    <name evidence="7" type="ORF">GGQ83_000645</name>
</gene>
<keyword evidence="3" id="KW-1003">Cell membrane</keyword>
<dbReference type="GO" id="GO:0008324">
    <property type="term" value="F:monoatomic cation transmembrane transporter activity"/>
    <property type="evidence" value="ECO:0007669"/>
    <property type="project" value="InterPro"/>
</dbReference>
<dbReference type="GO" id="GO:0005886">
    <property type="term" value="C:plasma membrane"/>
    <property type="evidence" value="ECO:0007669"/>
    <property type="project" value="UniProtKB-SubCell"/>
</dbReference>
<dbReference type="Pfam" id="PF01899">
    <property type="entry name" value="MNHE"/>
    <property type="match status" value="1"/>
</dbReference>
<accession>A0A840A6T1</accession>
<organism evidence="7 8">
    <name type="scientific">Roseococcus suduntuyensis</name>
    <dbReference type="NCBI Taxonomy" id="455361"/>
    <lineage>
        <taxon>Bacteria</taxon>
        <taxon>Pseudomonadati</taxon>
        <taxon>Pseudomonadota</taxon>
        <taxon>Alphaproteobacteria</taxon>
        <taxon>Acetobacterales</taxon>
        <taxon>Roseomonadaceae</taxon>
        <taxon>Roseococcus</taxon>
    </lineage>
</organism>
<evidence type="ECO:0000256" key="3">
    <source>
        <dbReference type="ARBA" id="ARBA00022475"/>
    </source>
</evidence>
<name>A0A840A6T1_9PROT</name>
<comment type="subcellular location">
    <subcellularLocation>
        <location evidence="1">Cell membrane</location>
        <topology evidence="1">Multi-pass membrane protein</topology>
    </subcellularLocation>
</comment>
<dbReference type="PANTHER" id="PTHR34584">
    <property type="entry name" value="NA(+)/H(+) ANTIPORTER SUBUNIT E1"/>
    <property type="match status" value="1"/>
</dbReference>
<keyword evidence="5" id="KW-1133">Transmembrane helix</keyword>
<dbReference type="PANTHER" id="PTHR34584:SF1">
    <property type="entry name" value="NA(+)_H(+) ANTIPORTER SUBUNIT E1"/>
    <property type="match status" value="1"/>
</dbReference>
<proteinExistence type="inferred from homology"/>
<sequence>MTEKAPTPRPWNILAWLWLLVLFLRELVLSAWAVISATLAPNVRARSGVVAVPLRLRSAAGITLLADMVTLTPGTTALHVSEDRSILYVHVMDIESPEAVRASIAQRLERPAMRVLR</sequence>
<dbReference type="RefSeq" id="WP_184382148.1">
    <property type="nucleotide sequence ID" value="NZ_JACIDJ010000001.1"/>
</dbReference>
<protein>
    <submittedName>
        <fullName evidence="7">Multicomponent Na+:H+ antiporter subunit E</fullName>
    </submittedName>
</protein>